<dbReference type="PRINTS" id="PR00081">
    <property type="entry name" value="GDHRDH"/>
</dbReference>
<name>A0ABW9XCD1_9SPHN</name>
<evidence type="ECO:0000256" key="1">
    <source>
        <dbReference type="ARBA" id="ARBA00006484"/>
    </source>
</evidence>
<dbReference type="SUPFAM" id="SSF51735">
    <property type="entry name" value="NAD(P)-binding Rossmann-fold domains"/>
    <property type="match status" value="1"/>
</dbReference>
<dbReference type="Pfam" id="PF13561">
    <property type="entry name" value="adh_short_C2"/>
    <property type="match status" value="1"/>
</dbReference>
<evidence type="ECO:0000256" key="3">
    <source>
        <dbReference type="ARBA" id="ARBA00023027"/>
    </source>
</evidence>
<sequence length="260" mass="26587">MKDLDNRVAVITGGAGGLGGATARELAGRGARVIITDLAEAAGTALAAEIGGQFIRHDVTDQAQWAAVRAAADALGGADILVNAAGIEGDFDQGGLDTSLEEWRRVIGINLDGTFLGCKTLMPGMLEKGKGAIVNIASIITCMGTPSGLAYGASKSGVEQLSRSLALIGARDGKRVRVNSVHPGTIRSRMLMAIIDSFSQAANVSQEEAEAVVASAVPMREIGEPEDIAGMIGYLVSDTAKYVTGAAMRVDGGWSVTSAG</sequence>
<dbReference type="PROSITE" id="PS00061">
    <property type="entry name" value="ADH_SHORT"/>
    <property type="match status" value="1"/>
</dbReference>
<reference evidence="6" key="1">
    <citation type="submission" date="2020-01" db="EMBL/GenBank/DDBJ databases">
        <title>Sphingomonas sp. strain CSW-10.</title>
        <authorList>
            <person name="Chen W.-M."/>
        </authorList>
    </citation>
    <scope>NUCLEOTIDE SEQUENCE [LARGE SCALE GENOMIC DNA]</scope>
    <source>
        <strain evidence="6">FSY-8</strain>
    </source>
</reference>
<dbReference type="EMBL" id="JAAAPO010000002">
    <property type="protein sequence ID" value="NBC36157.1"/>
    <property type="molecule type" value="Genomic_DNA"/>
</dbReference>
<dbReference type="InterPro" id="IPR020904">
    <property type="entry name" value="Sc_DH/Rdtase_CS"/>
</dbReference>
<evidence type="ECO:0000256" key="2">
    <source>
        <dbReference type="ARBA" id="ARBA00023002"/>
    </source>
</evidence>
<dbReference type="PRINTS" id="PR00080">
    <property type="entry name" value="SDRFAMILY"/>
</dbReference>
<protein>
    <submittedName>
        <fullName evidence="5">SDR family oxidoreductase</fullName>
    </submittedName>
</protein>
<proteinExistence type="inferred from homology"/>
<feature type="domain" description="Ketoreductase" evidence="4">
    <location>
        <begin position="7"/>
        <end position="189"/>
    </location>
</feature>
<comment type="caution">
    <text evidence="5">The sequence shown here is derived from an EMBL/GenBank/DDBJ whole genome shotgun (WGS) entry which is preliminary data.</text>
</comment>
<keyword evidence="6" id="KW-1185">Reference proteome</keyword>
<dbReference type="SMART" id="SM00822">
    <property type="entry name" value="PKS_KR"/>
    <property type="match status" value="1"/>
</dbReference>
<evidence type="ECO:0000313" key="6">
    <source>
        <dbReference type="Proteomes" id="UP000753724"/>
    </source>
</evidence>
<dbReference type="InterPro" id="IPR002347">
    <property type="entry name" value="SDR_fam"/>
</dbReference>
<dbReference type="PANTHER" id="PTHR24321">
    <property type="entry name" value="DEHYDROGENASES, SHORT CHAIN"/>
    <property type="match status" value="1"/>
</dbReference>
<evidence type="ECO:0000313" key="5">
    <source>
        <dbReference type="EMBL" id="NBC36157.1"/>
    </source>
</evidence>
<organism evidence="5 6">
    <name type="scientific">Novosphingobium ovatum</name>
    <dbReference type="NCBI Taxonomy" id="1908523"/>
    <lineage>
        <taxon>Bacteria</taxon>
        <taxon>Pseudomonadati</taxon>
        <taxon>Pseudomonadota</taxon>
        <taxon>Alphaproteobacteria</taxon>
        <taxon>Sphingomonadales</taxon>
        <taxon>Sphingomonadaceae</taxon>
        <taxon>Novosphingobium</taxon>
    </lineage>
</organism>
<dbReference type="Proteomes" id="UP000753724">
    <property type="component" value="Unassembled WGS sequence"/>
</dbReference>
<dbReference type="RefSeq" id="WP_161717403.1">
    <property type="nucleotide sequence ID" value="NZ_JAAAPO010000002.1"/>
</dbReference>
<keyword evidence="2" id="KW-0560">Oxidoreductase</keyword>
<evidence type="ECO:0000259" key="4">
    <source>
        <dbReference type="SMART" id="SM00822"/>
    </source>
</evidence>
<comment type="similarity">
    <text evidence="1">Belongs to the short-chain dehydrogenases/reductases (SDR) family.</text>
</comment>
<gene>
    <name evidence="5" type="ORF">GTZ99_06250</name>
</gene>
<keyword evidence="3" id="KW-0520">NAD</keyword>
<accession>A0ABW9XCD1</accession>
<dbReference type="PANTHER" id="PTHR24321:SF8">
    <property type="entry name" value="ESTRADIOL 17-BETA-DEHYDROGENASE 8-RELATED"/>
    <property type="match status" value="1"/>
</dbReference>
<dbReference type="Gene3D" id="3.40.50.720">
    <property type="entry name" value="NAD(P)-binding Rossmann-like Domain"/>
    <property type="match status" value="1"/>
</dbReference>
<dbReference type="InterPro" id="IPR036291">
    <property type="entry name" value="NAD(P)-bd_dom_sf"/>
</dbReference>
<dbReference type="InterPro" id="IPR057326">
    <property type="entry name" value="KR_dom"/>
</dbReference>